<dbReference type="InterPro" id="IPR016161">
    <property type="entry name" value="Ald_DH/histidinol_DH"/>
</dbReference>
<dbReference type="InterPro" id="IPR016163">
    <property type="entry name" value="Ald_DH_C"/>
</dbReference>
<comment type="catalytic activity">
    <reaction evidence="7">
        <text>L-glutamate 5-semialdehyde + phosphate + NADP(+) = L-glutamyl 5-phosphate + NADPH + H(+)</text>
        <dbReference type="Rhea" id="RHEA:19541"/>
        <dbReference type="ChEBI" id="CHEBI:15378"/>
        <dbReference type="ChEBI" id="CHEBI:43474"/>
        <dbReference type="ChEBI" id="CHEBI:57783"/>
        <dbReference type="ChEBI" id="CHEBI:58066"/>
        <dbReference type="ChEBI" id="CHEBI:58274"/>
        <dbReference type="ChEBI" id="CHEBI:58349"/>
        <dbReference type="EC" id="1.2.1.41"/>
    </reaction>
</comment>
<keyword evidence="3" id="KW-0028">Amino-acid biosynthesis</keyword>
<keyword evidence="4" id="KW-0641">Proline biosynthesis</keyword>
<dbReference type="EMBL" id="OB677797">
    <property type="protein sequence ID" value="CAD7236280.1"/>
    <property type="molecule type" value="Genomic_DNA"/>
</dbReference>
<dbReference type="CDD" id="cd07079">
    <property type="entry name" value="ALDH_F18-19_ProA-GPR"/>
    <property type="match status" value="1"/>
</dbReference>
<evidence type="ECO:0000256" key="3">
    <source>
        <dbReference type="ARBA" id="ARBA00022605"/>
    </source>
</evidence>
<organism evidence="8">
    <name type="scientific">Cyprideis torosa</name>
    <dbReference type="NCBI Taxonomy" id="163714"/>
    <lineage>
        <taxon>Eukaryota</taxon>
        <taxon>Metazoa</taxon>
        <taxon>Ecdysozoa</taxon>
        <taxon>Arthropoda</taxon>
        <taxon>Crustacea</taxon>
        <taxon>Oligostraca</taxon>
        <taxon>Ostracoda</taxon>
        <taxon>Podocopa</taxon>
        <taxon>Podocopida</taxon>
        <taxon>Cytherocopina</taxon>
        <taxon>Cytheroidea</taxon>
        <taxon>Cytherideidae</taxon>
        <taxon>Cyprideis</taxon>
    </lineage>
</organism>
<dbReference type="OrthoDB" id="1934954at2759"/>
<evidence type="ECO:0000256" key="6">
    <source>
        <dbReference type="ARBA" id="ARBA00023002"/>
    </source>
</evidence>
<dbReference type="EC" id="1.2.1.41" evidence="2"/>
<dbReference type="UniPathway" id="UPA00098">
    <property type="reaction ID" value="UER00360"/>
</dbReference>
<dbReference type="PANTHER" id="PTHR11063:SF8">
    <property type="entry name" value="DELTA-1-PYRROLINE-5-CARBOXYLATE SYNTHASE"/>
    <property type="match status" value="1"/>
</dbReference>
<protein>
    <recommendedName>
        <fullName evidence="2">glutamate-5-semialdehyde dehydrogenase</fullName>
        <ecNumber evidence="2">1.2.1.41</ecNumber>
    </recommendedName>
</protein>
<dbReference type="Gene3D" id="3.40.309.10">
    <property type="entry name" value="Aldehyde Dehydrogenase, Chain A, domain 2"/>
    <property type="match status" value="1"/>
</dbReference>
<accession>A0A7R8ZTF2</accession>
<dbReference type="GO" id="GO:0004350">
    <property type="term" value="F:glutamate-5-semialdehyde dehydrogenase activity"/>
    <property type="evidence" value="ECO:0007669"/>
    <property type="project" value="UniProtKB-EC"/>
</dbReference>
<evidence type="ECO:0000256" key="2">
    <source>
        <dbReference type="ARBA" id="ARBA00013002"/>
    </source>
</evidence>
<dbReference type="Gene3D" id="3.40.605.10">
    <property type="entry name" value="Aldehyde Dehydrogenase, Chain A, domain 1"/>
    <property type="match status" value="1"/>
</dbReference>
<comment type="pathway">
    <text evidence="1">Amino-acid biosynthesis; L-proline biosynthesis; L-glutamate 5-semialdehyde from L-glutamate: step 2/2.</text>
</comment>
<dbReference type="SUPFAM" id="SSF53720">
    <property type="entry name" value="ALDH-like"/>
    <property type="match status" value="1"/>
</dbReference>
<keyword evidence="6" id="KW-0560">Oxidoreductase</keyword>
<name>A0A7R8ZTF2_9CRUS</name>
<dbReference type="PANTHER" id="PTHR11063">
    <property type="entry name" value="GLUTAMATE SEMIALDEHYDE DEHYDROGENASE"/>
    <property type="match status" value="1"/>
</dbReference>
<dbReference type="AlphaFoldDB" id="A0A7R8ZTF2"/>
<dbReference type="InterPro" id="IPR000965">
    <property type="entry name" value="GPR_dom"/>
</dbReference>
<dbReference type="NCBIfam" id="TIGR00407">
    <property type="entry name" value="proA"/>
    <property type="match status" value="1"/>
</dbReference>
<sequence>MIAQGLDEAKLIVDQCFKSALAINILSDEKRKQIVEAIGESLLANKQKIVEANEKDLALLPDTDPKKDRLLLNEKRIEDMAKSAREIAAMDDPSQKVLERTLENGLKLEKHMVPIGVVGVIYESRPNVTVDIALLTLRSGNAAVLKGGKEAWESNRCLVGLIKKVLKDHQVDEATVSLLGIDRSHTQYLLSARGLVDVIIPRGSDELIQYVRENSSVPVIETGAGVCHTYVEASADVAMASKLIINAKTQRPAVCNAMDTMILDAKIAEGLLSQVADGLKAYDVQIFADDRSYDILSSLKYPFLDRAQESDFGKEFLSFACSVKVIDGFEEALEHIRKYSSKHSETIVTENSELAEIFLRK</sequence>
<evidence type="ECO:0000313" key="8">
    <source>
        <dbReference type="EMBL" id="CAD7236280.1"/>
    </source>
</evidence>
<evidence type="ECO:0000256" key="7">
    <source>
        <dbReference type="ARBA" id="ARBA00049024"/>
    </source>
</evidence>
<gene>
    <name evidence="8" type="ORF">CTOB1V02_LOCUS14095</name>
</gene>
<evidence type="ECO:0000256" key="1">
    <source>
        <dbReference type="ARBA" id="ARBA00004985"/>
    </source>
</evidence>
<dbReference type="InterPro" id="IPR016162">
    <property type="entry name" value="Ald_DH_N"/>
</dbReference>
<feature type="non-terminal residue" evidence="8">
    <location>
        <position position="361"/>
    </location>
</feature>
<evidence type="ECO:0000256" key="4">
    <source>
        <dbReference type="ARBA" id="ARBA00022650"/>
    </source>
</evidence>
<evidence type="ECO:0000256" key="5">
    <source>
        <dbReference type="ARBA" id="ARBA00022857"/>
    </source>
</evidence>
<dbReference type="GO" id="GO:0055129">
    <property type="term" value="P:L-proline biosynthetic process"/>
    <property type="evidence" value="ECO:0007669"/>
    <property type="project" value="UniProtKB-UniPathway"/>
</dbReference>
<dbReference type="NCBIfam" id="NF001221">
    <property type="entry name" value="PRK00197.1"/>
    <property type="match status" value="1"/>
</dbReference>
<keyword evidence="5" id="KW-0521">NADP</keyword>
<proteinExistence type="predicted"/>
<reference evidence="8" key="1">
    <citation type="submission" date="2020-11" db="EMBL/GenBank/DDBJ databases">
        <authorList>
            <person name="Tran Van P."/>
        </authorList>
    </citation>
    <scope>NUCLEOTIDE SEQUENCE</scope>
</reference>